<dbReference type="RefSeq" id="WP_181429821.1">
    <property type="nucleotide sequence ID" value="NZ_PRLG01000020.1"/>
</dbReference>
<comment type="caution">
    <text evidence="1">The sequence shown here is derived from an EMBL/GenBank/DDBJ whole genome shotgun (WGS) entry which is preliminary data.</text>
</comment>
<name>A0A2W0C707_9BACL</name>
<dbReference type="EMBL" id="PRLG01000020">
    <property type="protein sequence ID" value="PYY28196.1"/>
    <property type="molecule type" value="Genomic_DNA"/>
</dbReference>
<evidence type="ECO:0000313" key="1">
    <source>
        <dbReference type="EMBL" id="PYY28196.1"/>
    </source>
</evidence>
<proteinExistence type="predicted"/>
<dbReference type="AlphaFoldDB" id="A0A2W0C707"/>
<protein>
    <submittedName>
        <fullName evidence="1">Uncharacterized protein</fullName>
    </submittedName>
</protein>
<accession>A0A2W0C707</accession>
<dbReference type="Proteomes" id="UP000247459">
    <property type="component" value="Unassembled WGS sequence"/>
</dbReference>
<evidence type="ECO:0000313" key="2">
    <source>
        <dbReference type="Proteomes" id="UP000247459"/>
    </source>
</evidence>
<gene>
    <name evidence="1" type="ORF">PIL02S_03342</name>
</gene>
<sequence>MDELINKIIEEIEASLNYYKESDPVAHDGEMLGLQEALDIINDQLEISKYT</sequence>
<organism evidence="1 2">
    <name type="scientific">Paenibacillus illinoisensis</name>
    <dbReference type="NCBI Taxonomy" id="59845"/>
    <lineage>
        <taxon>Bacteria</taxon>
        <taxon>Bacillati</taxon>
        <taxon>Bacillota</taxon>
        <taxon>Bacilli</taxon>
        <taxon>Bacillales</taxon>
        <taxon>Paenibacillaceae</taxon>
        <taxon>Paenibacillus</taxon>
    </lineage>
</organism>
<reference evidence="1 2" key="1">
    <citation type="submission" date="2018-01" db="EMBL/GenBank/DDBJ databases">
        <title>Genome sequence of the PGP bacterium Paenibacillus illinoisensis E3.</title>
        <authorList>
            <person name="Rolli E."/>
            <person name="Marasco R."/>
            <person name="Bessem C."/>
            <person name="Michoud G."/>
            <person name="Gaiarsa S."/>
            <person name="Borin S."/>
            <person name="Daffonchio D."/>
        </authorList>
    </citation>
    <scope>NUCLEOTIDE SEQUENCE [LARGE SCALE GENOMIC DNA]</scope>
    <source>
        <strain evidence="1 2">E3</strain>
    </source>
</reference>